<dbReference type="PANTHER" id="PTHR42756:SF1">
    <property type="entry name" value="TRANSCRIPTIONAL REPRESSOR OF EMRAB OPERON"/>
    <property type="match status" value="1"/>
</dbReference>
<keyword evidence="1" id="KW-0805">Transcription regulation</keyword>
<dbReference type="RefSeq" id="WP_083256376.1">
    <property type="nucleotide sequence ID" value="NZ_JACOQK010000001.1"/>
</dbReference>
<gene>
    <name evidence="5" type="ORF">H8Z77_08795</name>
</gene>
<evidence type="ECO:0000313" key="5">
    <source>
        <dbReference type="EMBL" id="MBC5788113.1"/>
    </source>
</evidence>
<dbReference type="PANTHER" id="PTHR42756">
    <property type="entry name" value="TRANSCRIPTIONAL REGULATOR, MARR"/>
    <property type="match status" value="1"/>
</dbReference>
<keyword evidence="2" id="KW-0238">DNA-binding</keyword>
<evidence type="ECO:0000313" key="6">
    <source>
        <dbReference type="Proteomes" id="UP000649151"/>
    </source>
</evidence>
<protein>
    <submittedName>
        <fullName evidence="5">MarR family transcriptional regulator</fullName>
    </submittedName>
</protein>
<dbReference type="SMART" id="SM00347">
    <property type="entry name" value="HTH_MARR"/>
    <property type="match status" value="1"/>
</dbReference>
<accession>A0ABR7ISN9</accession>
<evidence type="ECO:0000256" key="2">
    <source>
        <dbReference type="ARBA" id="ARBA00023125"/>
    </source>
</evidence>
<evidence type="ECO:0000256" key="1">
    <source>
        <dbReference type="ARBA" id="ARBA00023015"/>
    </source>
</evidence>
<dbReference type="PRINTS" id="PR00598">
    <property type="entry name" value="HTHMARR"/>
</dbReference>
<dbReference type="InterPro" id="IPR036390">
    <property type="entry name" value="WH_DNA-bd_sf"/>
</dbReference>
<dbReference type="EMBL" id="JACOQK010000001">
    <property type="protein sequence ID" value="MBC5788113.1"/>
    <property type="molecule type" value="Genomic_DNA"/>
</dbReference>
<dbReference type="Proteomes" id="UP000649151">
    <property type="component" value="Unassembled WGS sequence"/>
</dbReference>
<reference evidence="5 6" key="1">
    <citation type="submission" date="2020-08" db="EMBL/GenBank/DDBJ databases">
        <title>Genome public.</title>
        <authorList>
            <person name="Liu C."/>
            <person name="Sun Q."/>
        </authorList>
    </citation>
    <scope>NUCLEOTIDE SEQUENCE [LARGE SCALE GENOMIC DNA]</scope>
    <source>
        <strain evidence="5 6">NSJ-27</strain>
    </source>
</reference>
<evidence type="ECO:0000256" key="3">
    <source>
        <dbReference type="ARBA" id="ARBA00023163"/>
    </source>
</evidence>
<dbReference type="PROSITE" id="PS50995">
    <property type="entry name" value="HTH_MARR_2"/>
    <property type="match status" value="1"/>
</dbReference>
<organism evidence="5 6">
    <name type="scientific">Clostridium facile</name>
    <dbReference type="NCBI Taxonomy" id="2763035"/>
    <lineage>
        <taxon>Bacteria</taxon>
        <taxon>Bacillati</taxon>
        <taxon>Bacillota</taxon>
        <taxon>Clostridia</taxon>
        <taxon>Eubacteriales</taxon>
        <taxon>Clostridiaceae</taxon>
        <taxon>Clostridium</taxon>
    </lineage>
</organism>
<proteinExistence type="predicted"/>
<dbReference type="Gene3D" id="1.10.10.10">
    <property type="entry name" value="Winged helix-like DNA-binding domain superfamily/Winged helix DNA-binding domain"/>
    <property type="match status" value="1"/>
</dbReference>
<keyword evidence="6" id="KW-1185">Reference proteome</keyword>
<dbReference type="InterPro" id="IPR000835">
    <property type="entry name" value="HTH_MarR-typ"/>
</dbReference>
<feature type="domain" description="HTH marR-type" evidence="4">
    <location>
        <begin position="1"/>
        <end position="133"/>
    </location>
</feature>
<dbReference type="SUPFAM" id="SSF46785">
    <property type="entry name" value="Winged helix' DNA-binding domain"/>
    <property type="match status" value="1"/>
</dbReference>
<evidence type="ECO:0000259" key="4">
    <source>
        <dbReference type="PROSITE" id="PS50995"/>
    </source>
</evidence>
<dbReference type="InterPro" id="IPR036388">
    <property type="entry name" value="WH-like_DNA-bd_sf"/>
</dbReference>
<comment type="caution">
    <text evidence="5">The sequence shown here is derived from an EMBL/GenBank/DDBJ whole genome shotgun (WGS) entry which is preliminary data.</text>
</comment>
<name>A0ABR7ISN9_9CLOT</name>
<sequence>MEDPRFMVGQIMHLYFSRSFTIVKELGVHPGQVPVLKLLFHQQGLSQKEIAEHLCVKPPTVTVTIQRMEKLNLIYKKQDEHDQRISRIFLTEQGKDVIKKLERSHFYLENEAFQGFSKEELTEFNEFLIRIRKNLKDVSGKDAFCSFASKSQ</sequence>
<keyword evidence="3" id="KW-0804">Transcription</keyword>
<dbReference type="Pfam" id="PF01047">
    <property type="entry name" value="MarR"/>
    <property type="match status" value="1"/>
</dbReference>